<proteinExistence type="inferred from homology"/>
<evidence type="ECO:0000256" key="4">
    <source>
        <dbReference type="ARBA" id="ARBA00022705"/>
    </source>
</evidence>
<evidence type="ECO:0000259" key="10">
    <source>
        <dbReference type="Pfam" id="PF03175"/>
    </source>
</evidence>
<keyword evidence="4 8" id="KW-0235">DNA replication</keyword>
<dbReference type="EC" id="2.7.7.7" evidence="8"/>
<geneLocation type="mitochondrion" evidence="11"/>
<gene>
    <name evidence="11" type="primary">dpo</name>
</gene>
<name>A0A6B9S9Z5_9ASTR</name>
<evidence type="ECO:0000256" key="2">
    <source>
        <dbReference type="ARBA" id="ARBA00022679"/>
    </source>
</evidence>
<dbReference type="Gene3D" id="3.30.420.10">
    <property type="entry name" value="Ribonuclease H-like superfamily/Ribonuclease H"/>
    <property type="match status" value="1"/>
</dbReference>
<keyword evidence="5 8" id="KW-0239">DNA-directed DNA polymerase</keyword>
<dbReference type="PANTHER" id="PTHR33568">
    <property type="entry name" value="DNA POLYMERASE"/>
    <property type="match status" value="1"/>
</dbReference>
<keyword evidence="6 8" id="KW-0238">DNA-binding</keyword>
<dbReference type="Gene3D" id="1.10.287.690">
    <property type="entry name" value="Helix hairpin bin"/>
    <property type="match status" value="1"/>
</dbReference>
<dbReference type="InterPro" id="IPR012337">
    <property type="entry name" value="RNaseH-like_sf"/>
</dbReference>
<dbReference type="PANTHER" id="PTHR33568:SF3">
    <property type="entry name" value="DNA-DIRECTED DNA POLYMERASE"/>
    <property type="match status" value="1"/>
</dbReference>
<dbReference type="Gene3D" id="3.90.1600.10">
    <property type="entry name" value="Palm domain of DNA polymerase"/>
    <property type="match status" value="2"/>
</dbReference>
<dbReference type="InterPro" id="IPR036397">
    <property type="entry name" value="RNaseH_sf"/>
</dbReference>
<dbReference type="GO" id="GO:0000166">
    <property type="term" value="F:nucleotide binding"/>
    <property type="evidence" value="ECO:0007669"/>
    <property type="project" value="InterPro"/>
</dbReference>
<feature type="domain" description="DNA-directed DNA polymerase family B mitochondria/virus" evidence="10">
    <location>
        <begin position="328"/>
        <end position="415"/>
    </location>
</feature>
<evidence type="ECO:0000256" key="9">
    <source>
        <dbReference type="SAM" id="MobiDB-lite"/>
    </source>
</evidence>
<comment type="catalytic activity">
    <reaction evidence="7 8">
        <text>DNA(n) + a 2'-deoxyribonucleoside 5'-triphosphate = DNA(n+1) + diphosphate</text>
        <dbReference type="Rhea" id="RHEA:22508"/>
        <dbReference type="Rhea" id="RHEA-COMP:17339"/>
        <dbReference type="Rhea" id="RHEA-COMP:17340"/>
        <dbReference type="ChEBI" id="CHEBI:33019"/>
        <dbReference type="ChEBI" id="CHEBI:61560"/>
        <dbReference type="ChEBI" id="CHEBI:173112"/>
        <dbReference type="EC" id="2.7.7.7"/>
    </reaction>
</comment>
<dbReference type="InterPro" id="IPR043502">
    <property type="entry name" value="DNA/RNA_pol_sf"/>
</dbReference>
<feature type="domain" description="DNA-directed DNA polymerase family B mitochondria/virus" evidence="10">
    <location>
        <begin position="421"/>
        <end position="734"/>
    </location>
</feature>
<dbReference type="InterPro" id="IPR006172">
    <property type="entry name" value="DNA-dir_DNA_pol_B"/>
</dbReference>
<keyword evidence="3 8" id="KW-0548">Nucleotidyltransferase</keyword>
<dbReference type="SUPFAM" id="SSF56672">
    <property type="entry name" value="DNA/RNA polymerases"/>
    <property type="match status" value="1"/>
</dbReference>
<keyword evidence="11" id="KW-0496">Mitochondrion</keyword>
<dbReference type="SMART" id="SM00486">
    <property type="entry name" value="POLBc"/>
    <property type="match status" value="1"/>
</dbReference>
<feature type="region of interest" description="Disordered" evidence="9">
    <location>
        <begin position="910"/>
        <end position="973"/>
    </location>
</feature>
<feature type="compositionally biased region" description="Basic residues" evidence="9">
    <location>
        <begin position="945"/>
        <end position="973"/>
    </location>
</feature>
<dbReference type="GO" id="GO:0003887">
    <property type="term" value="F:DNA-directed DNA polymerase activity"/>
    <property type="evidence" value="ECO:0007669"/>
    <property type="project" value="UniProtKB-KW"/>
</dbReference>
<feature type="compositionally biased region" description="Basic and acidic residues" evidence="9">
    <location>
        <begin position="910"/>
        <end position="928"/>
    </location>
</feature>
<keyword evidence="2 8" id="KW-0808">Transferase</keyword>
<evidence type="ECO:0000313" key="11">
    <source>
        <dbReference type="EMBL" id="QHI41689.1"/>
    </source>
</evidence>
<dbReference type="GO" id="GO:0003677">
    <property type="term" value="F:DNA binding"/>
    <property type="evidence" value="ECO:0007669"/>
    <property type="project" value="UniProtKB-KW"/>
</dbReference>
<dbReference type="InterPro" id="IPR023211">
    <property type="entry name" value="DNA_pol_palm_dom_sf"/>
</dbReference>
<protein>
    <recommendedName>
        <fullName evidence="8">DNA polymerase</fullName>
        <ecNumber evidence="8">2.7.7.7</ecNumber>
    </recommendedName>
</protein>
<dbReference type="PROSITE" id="PS00116">
    <property type="entry name" value="DNA_POLYMERASE_B"/>
    <property type="match status" value="1"/>
</dbReference>
<dbReference type="SUPFAM" id="SSF53098">
    <property type="entry name" value="Ribonuclease H-like"/>
    <property type="match status" value="1"/>
</dbReference>
<dbReference type="PRINTS" id="PR00106">
    <property type="entry name" value="DNAPOLB"/>
</dbReference>
<evidence type="ECO:0000256" key="8">
    <source>
        <dbReference type="RuleBase" id="RU000442"/>
    </source>
</evidence>
<dbReference type="InterPro" id="IPR017964">
    <property type="entry name" value="DNA-dir_DNA_pol_B_CS"/>
</dbReference>
<evidence type="ECO:0000256" key="1">
    <source>
        <dbReference type="ARBA" id="ARBA00005755"/>
    </source>
</evidence>
<comment type="similarity">
    <text evidence="1 8">Belongs to the DNA polymerase type-B family.</text>
</comment>
<dbReference type="AlphaFoldDB" id="A0A6B9S9Z5"/>
<evidence type="ECO:0000256" key="5">
    <source>
        <dbReference type="ARBA" id="ARBA00022932"/>
    </source>
</evidence>
<dbReference type="GO" id="GO:0006260">
    <property type="term" value="P:DNA replication"/>
    <property type="evidence" value="ECO:0007669"/>
    <property type="project" value="UniProtKB-KW"/>
</dbReference>
<dbReference type="Pfam" id="PF03175">
    <property type="entry name" value="DNA_pol_B_2"/>
    <property type="match status" value="2"/>
</dbReference>
<evidence type="ECO:0000256" key="6">
    <source>
        <dbReference type="ARBA" id="ARBA00023125"/>
    </source>
</evidence>
<accession>A0A6B9S9Z5</accession>
<reference evidence="11" key="1">
    <citation type="submission" date="2019-11" db="EMBL/GenBank/DDBJ databases">
        <authorList>
            <person name="Fu S."/>
            <person name="Wei Z."/>
            <person name="Chu R."/>
            <person name="Xu X."/>
            <person name="Chen H."/>
            <person name="Zhu S."/>
        </authorList>
    </citation>
    <scope>NUCLEOTIDE SEQUENCE</scope>
</reference>
<dbReference type="InterPro" id="IPR004868">
    <property type="entry name" value="DNA-dir_DNA_pol_B_mt/vir"/>
</dbReference>
<sequence length="973" mass="113558">MFFTSNCIRTSKSIRTMFFTSNCIRTSKSIRTMFSTGNCIRTRAYCTYRASIDKFLNRVFASIERTWVQDPHKWLIIAKHSFREPKPYINDVDLHALCIMDLLHQFAYTSLTGYAKFGILLTTLRSYGEEITFSIGNAIPLTDESGNLLPKKWVYYQIYKVLLKSSEIYEGDEIVRVTIRVYMEQDKKQERPTLSEEERHNLLREVLEEVSNETEEGLTESNAITARKLRHSRRPKSIPTLKKCNTKQRPFIVSDLETLLDEKNYHQPYAAGLLMVFPGKHIKNMQIETYFSEDYSILYPMDFEKRSEKVLFDLVLRISALVKKHKSLKTIYFHNFSRFDGILLLKHLACKHQKYMLKPLMRNNRLYELAVYSGKKMLFRFRDSYNLLPSKLSELAKSLCPDLGTKGSINYNEVTPEKLVSMRNELVDYMKQDIYLLGGVMKKAQDIYWNLYKVDIESKITLSSLALSIFRLRYYDASCFPIHIPSRNEDNFIRHAYYGGHTDVYMPKGEDLYYYDVNSLYPFVMKEYPMPGGVPVWYGNLEDRDLDGMLGFIEAYVVCPKTIKKPFLPYREKEGTLIFPTGEFVGVYYSEELKFAREIGYTVIPISGYLFEKKESPFREFVSAIFSSRLEAKKSGNDALSYVYKILMNSLYGRFGINPMGTITEVCDNERHKLLIRKTDLISTDELSDSKYIVTYRSNTETDYWDPPKNSAVQLAAAITAYARIYMYPYTSREDCYYTDTDSVVLSKPLPEELISSSILGLFKLEDRIVHGYFLAPKAYYYRNEKGMDTLKYKGLAKKEITPEWFLSQYADPDRTLQVEVEANFRIEWSSLNIFKKDKNVKVGLNQKPKRIKVYEGEYWVDTKPVDVKDLSRLDNISKKLVMLLRADVTHLKNENLSLYEKLSQKEREITEKKKGMDERDNEMKEEPTEGTNPTIDIDEIPKTEKKKPKTGKKPKKKAKTDKKTTTKKKKPP</sequence>
<evidence type="ECO:0000256" key="3">
    <source>
        <dbReference type="ARBA" id="ARBA00022695"/>
    </source>
</evidence>
<evidence type="ECO:0000256" key="7">
    <source>
        <dbReference type="ARBA" id="ARBA00049244"/>
    </source>
</evidence>
<dbReference type="EMBL" id="MN661146">
    <property type="protein sequence ID" value="QHI41689.1"/>
    <property type="molecule type" value="Genomic_DNA"/>
</dbReference>
<organism evidence="11">
    <name type="scientific">Paraprenanthes diversifolia</name>
    <dbReference type="NCBI Taxonomy" id="1400673"/>
    <lineage>
        <taxon>Eukaryota</taxon>
        <taxon>Viridiplantae</taxon>
        <taxon>Streptophyta</taxon>
        <taxon>Embryophyta</taxon>
        <taxon>Tracheophyta</taxon>
        <taxon>Spermatophyta</taxon>
        <taxon>Magnoliopsida</taxon>
        <taxon>eudicotyledons</taxon>
        <taxon>Gunneridae</taxon>
        <taxon>Pentapetalae</taxon>
        <taxon>asterids</taxon>
        <taxon>campanulids</taxon>
        <taxon>Asterales</taxon>
        <taxon>Asteraceae</taxon>
        <taxon>Cichorioideae</taxon>
        <taxon>Cichorieae</taxon>
        <taxon>Lactucinae</taxon>
        <taxon>Paraprenanthes</taxon>
    </lineage>
</organism>